<name>D1W6J2_9BACT</name>
<dbReference type="STRING" id="679190.HMPREF0650_1834"/>
<proteinExistence type="predicted"/>
<keyword evidence="1" id="KW-0472">Membrane</keyword>
<organism evidence="2 3">
    <name type="scientific">Hoylesella buccalis ATCC 35310</name>
    <dbReference type="NCBI Taxonomy" id="679190"/>
    <lineage>
        <taxon>Bacteria</taxon>
        <taxon>Pseudomonadati</taxon>
        <taxon>Bacteroidota</taxon>
        <taxon>Bacteroidia</taxon>
        <taxon>Bacteroidales</taxon>
        <taxon>Prevotellaceae</taxon>
        <taxon>Hoylesella</taxon>
    </lineage>
</organism>
<evidence type="ECO:0000313" key="2">
    <source>
        <dbReference type="EMBL" id="EFA91797.1"/>
    </source>
</evidence>
<accession>D1W6J2</accession>
<reference evidence="2 3" key="1">
    <citation type="submission" date="2009-12" db="EMBL/GenBank/DDBJ databases">
        <title>Genome Sequence of Prevotella buccalis ATCC 35310.</title>
        <authorList>
            <person name="Durkin A.S."/>
            <person name="Madupu R."/>
            <person name="Torralba M."/>
            <person name="Methe B."/>
            <person name="Sutton G."/>
            <person name="Strausberg R.L."/>
            <person name="Nelson K.E."/>
        </authorList>
    </citation>
    <scope>NUCLEOTIDE SEQUENCE [LARGE SCALE GENOMIC DNA]</scope>
    <source>
        <strain evidence="2 3">ATCC 35310</strain>
    </source>
</reference>
<evidence type="ECO:0000313" key="3">
    <source>
        <dbReference type="Proteomes" id="UP000005283"/>
    </source>
</evidence>
<gene>
    <name evidence="2" type="ORF">HMPREF0650_1834</name>
</gene>
<comment type="caution">
    <text evidence="2">The sequence shown here is derived from an EMBL/GenBank/DDBJ whole genome shotgun (WGS) entry which is preliminary data.</text>
</comment>
<feature type="transmembrane region" description="Helical" evidence="1">
    <location>
        <begin position="46"/>
        <end position="65"/>
    </location>
</feature>
<keyword evidence="1" id="KW-1133">Transmembrane helix</keyword>
<keyword evidence="1" id="KW-0812">Transmembrane</keyword>
<feature type="transmembrane region" description="Helical" evidence="1">
    <location>
        <begin position="6"/>
        <end position="26"/>
    </location>
</feature>
<protein>
    <submittedName>
        <fullName evidence="2">Uncharacterized protein</fullName>
    </submittedName>
</protein>
<dbReference type="EMBL" id="ADEG01000068">
    <property type="protein sequence ID" value="EFA91797.1"/>
    <property type="molecule type" value="Genomic_DNA"/>
</dbReference>
<dbReference type="AlphaFoldDB" id="D1W6J2"/>
<dbReference type="Proteomes" id="UP000005283">
    <property type="component" value="Unassembled WGS sequence"/>
</dbReference>
<keyword evidence="3" id="KW-1185">Reference proteome</keyword>
<evidence type="ECO:0000256" key="1">
    <source>
        <dbReference type="SAM" id="Phobius"/>
    </source>
</evidence>
<sequence length="76" mass="8539">MLDLIFAVLGICLLLVIVVPGVYNYVKSMRENVREKDVKNAFFNTLYFGVVLVLSILLLKSIGVFKGFDTIAAYLH</sequence>